<reference evidence="2 3" key="1">
    <citation type="submission" date="2019-07" db="EMBL/GenBank/DDBJ databases">
        <title>Genomic Encyclopedia of Archaeal and Bacterial Type Strains, Phase II (KMG-II): from individual species to whole genera.</title>
        <authorList>
            <person name="Goeker M."/>
        </authorList>
    </citation>
    <scope>NUCLEOTIDE SEQUENCE [LARGE SCALE GENOMIC DNA]</scope>
    <source>
        <strain evidence="2 3">DSM 18850</strain>
    </source>
</reference>
<dbReference type="AlphaFoldDB" id="A0A5S5D6I0"/>
<sequence>MLTEFFTGYGFWIVLVASGLLIVYRFIDHFLNRYLEVKREQNSILRDIARLLDERGGF</sequence>
<keyword evidence="1" id="KW-1133">Transmembrane helix</keyword>
<dbReference type="Proteomes" id="UP000325105">
    <property type="component" value="Unassembled WGS sequence"/>
</dbReference>
<dbReference type="RefSeq" id="WP_170250043.1">
    <property type="nucleotide sequence ID" value="NZ_VNHX01000022.1"/>
</dbReference>
<accession>A0A5S5D6I0</accession>
<gene>
    <name evidence="2" type="ORF">BC792_12211</name>
</gene>
<organism evidence="2 3">
    <name type="scientific">Sphingobacterium allocomposti</name>
    <dbReference type="NCBI Taxonomy" id="415956"/>
    <lineage>
        <taxon>Bacteria</taxon>
        <taxon>Pseudomonadati</taxon>
        <taxon>Bacteroidota</taxon>
        <taxon>Sphingobacteriia</taxon>
        <taxon>Sphingobacteriales</taxon>
        <taxon>Sphingobacteriaceae</taxon>
        <taxon>Sphingobacterium</taxon>
    </lineage>
</organism>
<name>A0A5S5D6I0_9SPHI</name>
<keyword evidence="1" id="KW-0812">Transmembrane</keyword>
<keyword evidence="3" id="KW-1185">Reference proteome</keyword>
<comment type="caution">
    <text evidence="2">The sequence shown here is derived from an EMBL/GenBank/DDBJ whole genome shotgun (WGS) entry which is preliminary data.</text>
</comment>
<keyword evidence="1" id="KW-0472">Membrane</keyword>
<feature type="transmembrane region" description="Helical" evidence="1">
    <location>
        <begin position="6"/>
        <end position="27"/>
    </location>
</feature>
<protein>
    <submittedName>
        <fullName evidence="2">Uncharacterized protein</fullName>
    </submittedName>
</protein>
<evidence type="ECO:0000313" key="2">
    <source>
        <dbReference type="EMBL" id="TYP91044.1"/>
    </source>
</evidence>
<dbReference type="EMBL" id="VNHX01000022">
    <property type="protein sequence ID" value="TYP91044.1"/>
    <property type="molecule type" value="Genomic_DNA"/>
</dbReference>
<evidence type="ECO:0000313" key="3">
    <source>
        <dbReference type="Proteomes" id="UP000325105"/>
    </source>
</evidence>
<evidence type="ECO:0000256" key="1">
    <source>
        <dbReference type="SAM" id="Phobius"/>
    </source>
</evidence>
<proteinExistence type="predicted"/>